<proteinExistence type="predicted"/>
<reference evidence="1 2" key="1">
    <citation type="submission" date="2012-02" db="EMBL/GenBank/DDBJ databases">
        <title>Improved High-Quality Draft sequence of Microvirga sp. WSM3557.</title>
        <authorList>
            <consortium name="US DOE Joint Genome Institute"/>
            <person name="Lucas S."/>
            <person name="Han J."/>
            <person name="Lapidus A."/>
            <person name="Cheng J.-F."/>
            <person name="Goodwin L."/>
            <person name="Pitluck S."/>
            <person name="Peters L."/>
            <person name="Zhang X."/>
            <person name="Detter J.C."/>
            <person name="Han C."/>
            <person name="Tapia R."/>
            <person name="Land M."/>
            <person name="Hauser L."/>
            <person name="Kyrpides N."/>
            <person name="Ivanova N."/>
            <person name="Pagani I."/>
            <person name="Brau L."/>
            <person name="Yates R."/>
            <person name="O'Hara G."/>
            <person name="Rui T."/>
            <person name="Howieson J."/>
            <person name="Reeve W."/>
            <person name="Woyke T."/>
        </authorList>
    </citation>
    <scope>NUCLEOTIDE SEQUENCE [LARGE SCALE GENOMIC DNA]</scope>
    <source>
        <strain evidence="1 2">WSM3557</strain>
    </source>
</reference>
<dbReference type="AlphaFoldDB" id="I4YQM6"/>
<name>I4YQM6_9HYPH</name>
<dbReference type="eggNOG" id="COG0789">
    <property type="taxonomic scope" value="Bacteria"/>
</dbReference>
<dbReference type="PATRIC" id="fig|864069.3.peg.3047"/>
<evidence type="ECO:0000313" key="1">
    <source>
        <dbReference type="EMBL" id="EIM26268.1"/>
    </source>
</evidence>
<dbReference type="HOGENOM" id="CLU_1784656_0_0_5"/>
<dbReference type="EMBL" id="JH660645">
    <property type="protein sequence ID" value="EIM26268.1"/>
    <property type="molecule type" value="Genomic_DNA"/>
</dbReference>
<dbReference type="CDD" id="cd00592">
    <property type="entry name" value="HTH_MerR-like"/>
    <property type="match status" value="1"/>
</dbReference>
<dbReference type="Gene3D" id="1.10.1660.10">
    <property type="match status" value="1"/>
</dbReference>
<dbReference type="InterPro" id="IPR009061">
    <property type="entry name" value="DNA-bd_dom_put_sf"/>
</dbReference>
<keyword evidence="2" id="KW-1185">Reference proteome</keyword>
<protein>
    <submittedName>
        <fullName evidence="1">Uncharacterized protein</fullName>
    </submittedName>
</protein>
<dbReference type="Proteomes" id="UP000003947">
    <property type="component" value="Unassembled WGS sequence"/>
</dbReference>
<gene>
    <name evidence="1" type="ORF">MicloDRAFT_00028170</name>
</gene>
<dbReference type="STRING" id="864069.MicloDRAFT_00028170"/>
<accession>I4YQM6</accession>
<sequence length="145" mass="15557">MSSATWSPDPLGTEWRAYDPGEMARSADIAALRTLGLSLAQVAHVLGANPRDLEPALAAHQERLEEQVRQTNGAIKKIRKLRVDLAQGHVPTAGELSGLSGSPSLSMAVNLPWPWGGERFELRDIQPLTFITGPLGSGKTRLAAL</sequence>
<organism evidence="1 2">
    <name type="scientific">Microvirga lotononidis</name>
    <dbReference type="NCBI Taxonomy" id="864069"/>
    <lineage>
        <taxon>Bacteria</taxon>
        <taxon>Pseudomonadati</taxon>
        <taxon>Pseudomonadota</taxon>
        <taxon>Alphaproteobacteria</taxon>
        <taxon>Hyphomicrobiales</taxon>
        <taxon>Methylobacteriaceae</taxon>
        <taxon>Microvirga</taxon>
    </lineage>
</organism>
<evidence type="ECO:0000313" key="2">
    <source>
        <dbReference type="Proteomes" id="UP000003947"/>
    </source>
</evidence>
<dbReference type="SUPFAM" id="SSF46955">
    <property type="entry name" value="Putative DNA-binding domain"/>
    <property type="match status" value="1"/>
</dbReference>